<dbReference type="SMART" id="SM00656">
    <property type="entry name" value="Amb_all"/>
    <property type="match status" value="1"/>
</dbReference>
<proteinExistence type="inferred from homology"/>
<feature type="chain" id="PRO_5018320061" evidence="4">
    <location>
        <begin position="31"/>
        <end position="464"/>
    </location>
</feature>
<gene>
    <name evidence="6" type="ORF">EDD32_0769</name>
</gene>
<dbReference type="PANTHER" id="PTHR31683:SF18">
    <property type="entry name" value="PECTATE LYASE 21-RELATED"/>
    <property type="match status" value="1"/>
</dbReference>
<dbReference type="InterPro" id="IPR011050">
    <property type="entry name" value="Pectin_lyase_fold/virulence"/>
</dbReference>
<evidence type="ECO:0000313" key="6">
    <source>
        <dbReference type="EMBL" id="RPF26331.1"/>
    </source>
</evidence>
<dbReference type="InterPro" id="IPR045032">
    <property type="entry name" value="PEL"/>
</dbReference>
<evidence type="ECO:0000256" key="2">
    <source>
        <dbReference type="RuleBase" id="RU361173"/>
    </source>
</evidence>
<evidence type="ECO:0000256" key="4">
    <source>
        <dbReference type="SAM" id="SignalP"/>
    </source>
</evidence>
<protein>
    <submittedName>
        <fullName evidence="6">Pectate lyase</fullName>
    </submittedName>
</protein>
<feature type="signal peptide" evidence="4">
    <location>
        <begin position="1"/>
        <end position="30"/>
    </location>
</feature>
<reference evidence="6 7" key="1">
    <citation type="submission" date="2018-11" db="EMBL/GenBank/DDBJ databases">
        <title>Sequencing the genomes of 1000 actinobacteria strains.</title>
        <authorList>
            <person name="Klenk H.-P."/>
        </authorList>
    </citation>
    <scope>NUCLEOTIDE SEQUENCE [LARGE SCALE GENOMIC DNA]</scope>
    <source>
        <strain evidence="6 7">DSM 14418</strain>
    </source>
</reference>
<dbReference type="Pfam" id="PF00544">
    <property type="entry name" value="Pectate_lyase_4"/>
    <property type="match status" value="1"/>
</dbReference>
<dbReference type="OrthoDB" id="112037at2"/>
<feature type="region of interest" description="Disordered" evidence="3">
    <location>
        <begin position="28"/>
        <end position="50"/>
    </location>
</feature>
<keyword evidence="2" id="KW-0119">Carbohydrate metabolism</keyword>
<evidence type="ECO:0000256" key="1">
    <source>
        <dbReference type="ARBA" id="ARBA00023239"/>
    </source>
</evidence>
<comment type="similarity">
    <text evidence="2">Belongs to the polysaccharide lyase 1 family.</text>
</comment>
<dbReference type="RefSeq" id="WP_123914749.1">
    <property type="nucleotide sequence ID" value="NZ_RKRA01000001.1"/>
</dbReference>
<dbReference type="InterPro" id="IPR002022">
    <property type="entry name" value="Pec_lyase"/>
</dbReference>
<dbReference type="InterPro" id="IPR012334">
    <property type="entry name" value="Pectin_lyas_fold"/>
</dbReference>
<feature type="domain" description="Pectate lyase" evidence="5">
    <location>
        <begin position="148"/>
        <end position="384"/>
    </location>
</feature>
<keyword evidence="7" id="KW-1185">Reference proteome</keyword>
<dbReference type="Proteomes" id="UP000280726">
    <property type="component" value="Unassembled WGS sequence"/>
</dbReference>
<dbReference type="GO" id="GO:0005576">
    <property type="term" value="C:extracellular region"/>
    <property type="evidence" value="ECO:0007669"/>
    <property type="project" value="UniProtKB-SubCell"/>
</dbReference>
<keyword evidence="2" id="KW-0624">Polysaccharide degradation</keyword>
<accession>A0A3N5A3D7</accession>
<dbReference type="SUPFAM" id="SSF51126">
    <property type="entry name" value="Pectin lyase-like"/>
    <property type="match status" value="1"/>
</dbReference>
<dbReference type="EMBL" id="RKRA01000001">
    <property type="protein sequence ID" value="RPF26331.1"/>
    <property type="molecule type" value="Genomic_DNA"/>
</dbReference>
<organism evidence="6 7">
    <name type="scientific">Georgenia muralis</name>
    <dbReference type="NCBI Taxonomy" id="154117"/>
    <lineage>
        <taxon>Bacteria</taxon>
        <taxon>Bacillati</taxon>
        <taxon>Actinomycetota</taxon>
        <taxon>Actinomycetes</taxon>
        <taxon>Micrococcales</taxon>
        <taxon>Bogoriellaceae</taxon>
        <taxon>Georgenia</taxon>
    </lineage>
</organism>
<keyword evidence="4" id="KW-0732">Signal</keyword>
<dbReference type="PANTHER" id="PTHR31683">
    <property type="entry name" value="PECTATE LYASE 18-RELATED"/>
    <property type="match status" value="1"/>
</dbReference>
<dbReference type="Gene3D" id="2.160.20.10">
    <property type="entry name" value="Single-stranded right-handed beta-helix, Pectin lyase-like"/>
    <property type="match status" value="1"/>
</dbReference>
<name>A0A3N5A3D7_9MICO</name>
<dbReference type="GO" id="GO:0000272">
    <property type="term" value="P:polysaccharide catabolic process"/>
    <property type="evidence" value="ECO:0007669"/>
    <property type="project" value="UniProtKB-KW"/>
</dbReference>
<keyword evidence="1 2" id="KW-0456">Lyase</keyword>
<evidence type="ECO:0000259" key="5">
    <source>
        <dbReference type="SMART" id="SM00656"/>
    </source>
</evidence>
<comment type="subcellular location">
    <subcellularLocation>
        <location evidence="2">Secreted</location>
    </subcellularLocation>
</comment>
<comment type="caution">
    <text evidence="6">The sequence shown here is derived from an EMBL/GenBank/DDBJ whole genome shotgun (WGS) entry which is preliminary data.</text>
</comment>
<dbReference type="GO" id="GO:0030570">
    <property type="term" value="F:pectate lyase activity"/>
    <property type="evidence" value="ECO:0007669"/>
    <property type="project" value="InterPro"/>
</dbReference>
<evidence type="ECO:0000256" key="3">
    <source>
        <dbReference type="SAM" id="MobiDB-lite"/>
    </source>
</evidence>
<keyword evidence="2" id="KW-0964">Secreted</keyword>
<sequence length="464" mass="50342">MQVRRTTRTLLPLVAATSAIVLGLDAPASAERTDERSNNGTFGVGQPRGDLGRTVLGENDGWAAAEGGTTGGAAATEENVFHVDTWAELQAALGGPGARSNDTAKIIYVEGELNAFERADGTVTTCETFEEATGSSQDDYIAAFDPQTWDYTVTEDEREALQAHQDEAANAQAAQTQQHIGSNTTVVGVGDDARIVGANLRIRDADNVIVRNLTVSDSTDCFPEWNPSDTGAGNWNSRYDNISVWTSTHVWIDHNTLDSGAIPPSQLDTVYGRPYEVHDGLLDITHSSDLITVSYNEFGEHDKTMLIGSSDGRTQDRGTLRVTLHHNNWTDIGQRAPRVRYGQVHVYNNLYTQTTSEGFSYYWGVGRESQIVAENNVVELAEGSEPADIIALWTDLSRGEAMTETGTMIDGRWASALDLYNAAADTEDRIPSPATWDPTLHERIEPTPAVRATVELQAGAGVLR</sequence>
<evidence type="ECO:0000313" key="7">
    <source>
        <dbReference type="Proteomes" id="UP000280726"/>
    </source>
</evidence>
<dbReference type="AlphaFoldDB" id="A0A3N5A3D7"/>